<name>A0ABY4P7I2_9LACO</name>
<dbReference type="Proteomes" id="UP000831495">
    <property type="component" value="Chromosome"/>
</dbReference>
<protein>
    <submittedName>
        <fullName evidence="3">Uncharacterized protein</fullName>
    </submittedName>
</protein>
<keyword evidence="2" id="KW-0812">Transmembrane</keyword>
<feature type="region of interest" description="Disordered" evidence="1">
    <location>
        <begin position="124"/>
        <end position="175"/>
    </location>
</feature>
<reference evidence="3" key="1">
    <citation type="journal article" date="2022" name="Int. J. Syst. Evol. Microbiol.">
        <title>Apilactobacillus apisilvae sp. nov., Nicolia spurrieriana gen. nov. sp. nov., Bombilactobacillus folatiphilus sp. nov. and Bombilactobacillus thymidiniphilus sp. nov., four new lactic acid bacterial isolates from stingless bees Tetragonula carbonaria and Austroplebeia australis.</title>
        <authorList>
            <person name="Oliphant S.A."/>
            <person name="Watson-Haigh N.S."/>
            <person name="Sumby K.M."/>
            <person name="Gardner J."/>
            <person name="Groom S."/>
            <person name="Jiranek V."/>
        </authorList>
    </citation>
    <scope>NUCLEOTIDE SEQUENCE</scope>
    <source>
        <strain evidence="3">SG4_D2</strain>
    </source>
</reference>
<feature type="transmembrane region" description="Helical" evidence="2">
    <location>
        <begin position="41"/>
        <end position="60"/>
    </location>
</feature>
<accession>A0ABY4P7I2</accession>
<feature type="transmembrane region" description="Helical" evidence="2">
    <location>
        <begin position="98"/>
        <end position="118"/>
    </location>
</feature>
<dbReference type="RefSeq" id="WP_249513839.1">
    <property type="nucleotide sequence ID" value="NZ_CP093366.1"/>
</dbReference>
<keyword evidence="4" id="KW-1185">Reference proteome</keyword>
<evidence type="ECO:0000256" key="1">
    <source>
        <dbReference type="SAM" id="MobiDB-lite"/>
    </source>
</evidence>
<keyword evidence="2" id="KW-0472">Membrane</keyword>
<organism evidence="3 4">
    <name type="scientific">Bombilactobacillus folatiphilus</name>
    <dbReference type="NCBI Taxonomy" id="2923362"/>
    <lineage>
        <taxon>Bacteria</taxon>
        <taxon>Bacillati</taxon>
        <taxon>Bacillota</taxon>
        <taxon>Bacilli</taxon>
        <taxon>Lactobacillales</taxon>
        <taxon>Lactobacillaceae</taxon>
        <taxon>Bombilactobacillus</taxon>
    </lineage>
</organism>
<evidence type="ECO:0000256" key="2">
    <source>
        <dbReference type="SAM" id="Phobius"/>
    </source>
</evidence>
<proteinExistence type="predicted"/>
<evidence type="ECO:0000313" key="4">
    <source>
        <dbReference type="Proteomes" id="UP000831495"/>
    </source>
</evidence>
<feature type="transmembrane region" description="Helical" evidence="2">
    <location>
        <begin position="6"/>
        <end position="29"/>
    </location>
</feature>
<gene>
    <name evidence="3" type="ORF">MOO45_04930</name>
</gene>
<sequence length="275" mass="30728">MWIYLTVEILVLVISILILGLKLLDAIGIQILPISNKATKISAYLAIISFILILITSFSGTKGFHSFKFLLINFIILIISGFVLYMQLASEEKSRKKITLTFGSIAALSITIFVVAILTPNPSAKSKPNPDNGLTDEEVAEQNKEDEKAAAKKDKQEKQEKSINSDITDLLNDDKKDASNGDTNYQYANYIQKIEYTNDSTKVYVNTDFVNLDDNTKNQVAEKVQGVIGAGVAMEKTDYKPADDHAGYSLYFWYGQRGIGHSKLSDSHQYKWYSN</sequence>
<dbReference type="EMBL" id="CP093366">
    <property type="protein sequence ID" value="UQS81569.1"/>
    <property type="molecule type" value="Genomic_DNA"/>
</dbReference>
<keyword evidence="2" id="KW-1133">Transmembrane helix</keyword>
<feature type="transmembrane region" description="Helical" evidence="2">
    <location>
        <begin position="66"/>
        <end position="86"/>
    </location>
</feature>
<feature type="compositionally biased region" description="Basic and acidic residues" evidence="1">
    <location>
        <begin position="141"/>
        <end position="163"/>
    </location>
</feature>
<evidence type="ECO:0000313" key="3">
    <source>
        <dbReference type="EMBL" id="UQS81569.1"/>
    </source>
</evidence>